<dbReference type="EMBL" id="CAGKOT010000021">
    <property type="protein sequence ID" value="CAB5365442.1"/>
    <property type="molecule type" value="Genomic_DNA"/>
</dbReference>
<keyword evidence="2" id="KW-0677">Repeat</keyword>
<dbReference type="GO" id="GO:0035591">
    <property type="term" value="F:signaling adaptor activity"/>
    <property type="evidence" value="ECO:0007669"/>
    <property type="project" value="TreeGrafter"/>
</dbReference>
<comment type="caution">
    <text evidence="6">The sequence shown here is derived from an EMBL/GenBank/DDBJ whole genome shotgun (WGS) entry which is preliminary data.</text>
</comment>
<dbReference type="InterPro" id="IPR052574">
    <property type="entry name" value="CDIRP"/>
</dbReference>
<protein>
    <recommendedName>
        <fullName evidence="10">Leucine-rich repeat domain-containing protein</fullName>
    </recommendedName>
</protein>
<evidence type="ECO:0000313" key="5">
    <source>
        <dbReference type="EMBL" id="PKC75769.1"/>
    </source>
</evidence>
<reference evidence="5 7" key="3">
    <citation type="submission" date="2017-10" db="EMBL/GenBank/DDBJ databases">
        <title>Extensive intraspecific genome diversity in a model arbuscular mycorrhizal fungus.</title>
        <authorList>
            <person name="Chen E.C.H."/>
            <person name="Morin E."/>
            <person name="Baudet D."/>
            <person name="Noel J."/>
            <person name="Ndikumana S."/>
            <person name="Charron P."/>
            <person name="St-Onge C."/>
            <person name="Giorgi J."/>
            <person name="Grigoriev I.V."/>
            <person name="Roux C."/>
            <person name="Martin F.M."/>
            <person name="Corradi N."/>
        </authorList>
    </citation>
    <scope>NUCLEOTIDE SEQUENCE [LARGE SCALE GENOMIC DNA]</scope>
    <source>
        <strain evidence="5 7">A1</strain>
    </source>
</reference>
<dbReference type="OrthoDB" id="2448761at2759"/>
<sequence>MVNEVNAQEWLDKKYPTADKKKGVKRIGCKQDLTGITGLENNFNNSLKLFMEGRSLSAILDNVINKGIIEDGISLKGPLSLKGFVNLEVLSISSHKITTLDISDCLQLRELDCFNNQLTNINISNNRQIEEVNFSGNKLTNLDFTGLDKIEKIFCNECQLKSLEFLKTINPSKLITLRLTHNEFPARDLSCFTPFINLRRLYLEGNRFYGSLKPLRNLTNLCGIGIADTDIDSGLEYLPEIFFDINIAASDLGLTGSYFSRTLLCTGKLAEQLKNYKIENDPLKNYDWQAWKRDNQKLINKAKEQAKQEELIEIAEWEILARETKELYEKIRCDIYQKIHYS</sequence>
<dbReference type="EMBL" id="LLXI01000563">
    <property type="protein sequence ID" value="PKY47633.1"/>
    <property type="molecule type" value="Genomic_DNA"/>
</dbReference>
<evidence type="ECO:0000313" key="9">
    <source>
        <dbReference type="Proteomes" id="UP000234323"/>
    </source>
</evidence>
<keyword evidence="1" id="KW-0433">Leucine-rich repeat</keyword>
<name>A0A2I1GLX4_9GLOM</name>
<dbReference type="InterPro" id="IPR032675">
    <property type="entry name" value="LRR_dom_sf"/>
</dbReference>
<dbReference type="EMBL" id="LLXJ01000490">
    <property type="protein sequence ID" value="PKC09068.1"/>
    <property type="molecule type" value="Genomic_DNA"/>
</dbReference>
<dbReference type="PANTHER" id="PTHR47566">
    <property type="match status" value="1"/>
</dbReference>
<gene>
    <name evidence="3" type="ORF">CHRIB12_LOCUS10428</name>
    <name evidence="5" type="ORF">RhiirA1_496111</name>
    <name evidence="6" type="ORF">RhiirA4_523054</name>
    <name evidence="4" type="ORF">RhiirA5_475314</name>
</gene>
<dbReference type="AlphaFoldDB" id="A0A2I1GLX4"/>
<evidence type="ECO:0000256" key="2">
    <source>
        <dbReference type="ARBA" id="ARBA00022737"/>
    </source>
</evidence>
<dbReference type="Proteomes" id="UP000234323">
    <property type="component" value="Unassembled WGS sequence"/>
</dbReference>
<reference evidence="3" key="5">
    <citation type="submission" date="2020-05" db="EMBL/GenBank/DDBJ databases">
        <authorList>
            <person name="Rincon C."/>
            <person name="Sanders R I."/>
            <person name="Robbins C."/>
            <person name="Chaturvedi A."/>
        </authorList>
    </citation>
    <scope>NUCLEOTIDE SEQUENCE</scope>
    <source>
        <strain evidence="3">CHB12</strain>
    </source>
</reference>
<reference evidence="4 8" key="2">
    <citation type="submission" date="2017-09" db="EMBL/GenBank/DDBJ databases">
        <title>Extensive intraspecific genome diversity in a model arbuscular mycorrhizal fungus.</title>
        <authorList>
            <person name="Chen E.C."/>
            <person name="Morin E."/>
            <person name="Beaudet D."/>
            <person name="Noel J."/>
            <person name="Ndikumana S."/>
            <person name="Charron P."/>
            <person name="St-Onge C."/>
            <person name="Giorgi J."/>
            <person name="Grigoriev I.V."/>
            <person name="Roux C."/>
            <person name="Martin F.M."/>
            <person name="Corradi N."/>
        </authorList>
    </citation>
    <scope>NUCLEOTIDE SEQUENCE [LARGE SCALE GENOMIC DNA]</scope>
    <source>
        <strain evidence="4 8">A5</strain>
    </source>
</reference>
<dbReference type="VEuPathDB" id="FungiDB:RhiirA1_496111"/>
<dbReference type="EMBL" id="LLXH01000016">
    <property type="protein sequence ID" value="PKC75769.1"/>
    <property type="molecule type" value="Genomic_DNA"/>
</dbReference>
<reference evidence="5 7" key="4">
    <citation type="submission" date="2017-10" db="EMBL/GenBank/DDBJ databases">
        <title>Genome analyses suggest a sexual origin of heterokaryosis in a supposedly ancient asexual fungus.</title>
        <authorList>
            <person name="Corradi N."/>
            <person name="Sedzielewska K."/>
            <person name="Noel J."/>
            <person name="Charron P."/>
            <person name="Farinelli L."/>
            <person name="Marton T."/>
            <person name="Kruger M."/>
            <person name="Pelin A."/>
            <person name="Brachmann A."/>
            <person name="Corradi N."/>
        </authorList>
    </citation>
    <scope>NUCLEOTIDE SEQUENCE [LARGE SCALE GENOMIC DNA]</scope>
    <source>
        <strain evidence="5 7">A1</strain>
    </source>
</reference>
<organism evidence="6 9">
    <name type="scientific">Rhizophagus irregularis</name>
    <dbReference type="NCBI Taxonomy" id="588596"/>
    <lineage>
        <taxon>Eukaryota</taxon>
        <taxon>Fungi</taxon>
        <taxon>Fungi incertae sedis</taxon>
        <taxon>Mucoromycota</taxon>
        <taxon>Glomeromycotina</taxon>
        <taxon>Glomeromycetes</taxon>
        <taxon>Glomerales</taxon>
        <taxon>Glomeraceae</taxon>
        <taxon>Rhizophagus</taxon>
    </lineage>
</organism>
<keyword evidence="9" id="KW-1185">Reference proteome</keyword>
<evidence type="ECO:0000313" key="7">
    <source>
        <dbReference type="Proteomes" id="UP000232688"/>
    </source>
</evidence>
<dbReference type="Proteomes" id="UP000232688">
    <property type="component" value="Unassembled WGS sequence"/>
</dbReference>
<evidence type="ECO:0000313" key="4">
    <source>
        <dbReference type="EMBL" id="PKC09068.1"/>
    </source>
</evidence>
<dbReference type="Proteomes" id="UP000232722">
    <property type="component" value="Unassembled WGS sequence"/>
</dbReference>
<dbReference type="VEuPathDB" id="FungiDB:RhiirFUN_022474"/>
<evidence type="ECO:0000313" key="8">
    <source>
        <dbReference type="Proteomes" id="UP000232722"/>
    </source>
</evidence>
<evidence type="ECO:0000313" key="6">
    <source>
        <dbReference type="EMBL" id="PKY47633.1"/>
    </source>
</evidence>
<evidence type="ECO:0008006" key="10">
    <source>
        <dbReference type="Google" id="ProtNLM"/>
    </source>
</evidence>
<reference evidence="6 9" key="1">
    <citation type="submission" date="2015-10" db="EMBL/GenBank/DDBJ databases">
        <title>Genome analyses suggest a sexual origin of heterokaryosis in a supposedly ancient asexual fungus.</title>
        <authorList>
            <person name="Ropars J."/>
            <person name="Sedzielewska K."/>
            <person name="Noel J."/>
            <person name="Charron P."/>
            <person name="Farinelli L."/>
            <person name="Marton T."/>
            <person name="Kruger M."/>
            <person name="Pelin A."/>
            <person name="Brachmann A."/>
            <person name="Corradi N."/>
        </authorList>
    </citation>
    <scope>NUCLEOTIDE SEQUENCE [LARGE SCALE GENOMIC DNA]</scope>
    <source>
        <strain evidence="6 9">A4</strain>
        <strain evidence="4 8">A5</strain>
    </source>
</reference>
<evidence type="ECO:0000313" key="3">
    <source>
        <dbReference type="EMBL" id="CAB5365442.1"/>
    </source>
</evidence>
<dbReference type="VEuPathDB" id="FungiDB:FUN_017144"/>
<dbReference type="Gene3D" id="3.80.10.10">
    <property type="entry name" value="Ribonuclease Inhibitor"/>
    <property type="match status" value="1"/>
</dbReference>
<dbReference type="Proteomes" id="UP000684084">
    <property type="component" value="Unassembled WGS sequence"/>
</dbReference>
<dbReference type="SUPFAM" id="SSF52058">
    <property type="entry name" value="L domain-like"/>
    <property type="match status" value="1"/>
</dbReference>
<accession>A0A2I1GLX4</accession>
<proteinExistence type="predicted"/>
<dbReference type="PANTHER" id="PTHR47566:SF1">
    <property type="entry name" value="PROTEIN NUD1"/>
    <property type="match status" value="1"/>
</dbReference>
<evidence type="ECO:0000256" key="1">
    <source>
        <dbReference type="ARBA" id="ARBA00022614"/>
    </source>
</evidence>